<reference evidence="8" key="1">
    <citation type="submission" date="2023-03" db="EMBL/GenBank/DDBJ databases">
        <authorList>
            <person name="Julca I."/>
        </authorList>
    </citation>
    <scope>NUCLEOTIDE SEQUENCE</scope>
</reference>
<dbReference type="InterPro" id="IPR045843">
    <property type="entry name" value="IND-like"/>
</dbReference>
<dbReference type="InterPro" id="IPR036638">
    <property type="entry name" value="HLH_DNA-bd_sf"/>
</dbReference>
<dbReference type="CDD" id="cd11393">
    <property type="entry name" value="bHLH_AtbHLH_like"/>
    <property type="match status" value="1"/>
</dbReference>
<keyword evidence="9" id="KW-1185">Reference proteome</keyword>
<dbReference type="PANTHER" id="PTHR16223:SF272">
    <property type="entry name" value="TRANSCRIPTION FACTOR BHLH110-LIKE"/>
    <property type="match status" value="1"/>
</dbReference>
<evidence type="ECO:0000256" key="5">
    <source>
        <dbReference type="ARBA" id="ARBA00023242"/>
    </source>
</evidence>
<evidence type="ECO:0000259" key="7">
    <source>
        <dbReference type="PROSITE" id="PS50888"/>
    </source>
</evidence>
<evidence type="ECO:0000313" key="8">
    <source>
        <dbReference type="EMBL" id="CAI9110833.1"/>
    </source>
</evidence>
<evidence type="ECO:0000313" key="9">
    <source>
        <dbReference type="Proteomes" id="UP001161247"/>
    </source>
</evidence>
<feature type="compositionally biased region" description="Basic and acidic residues" evidence="6">
    <location>
        <begin position="388"/>
        <end position="402"/>
    </location>
</feature>
<feature type="domain" description="BHLH" evidence="7">
    <location>
        <begin position="309"/>
        <end position="358"/>
    </location>
</feature>
<feature type="region of interest" description="Disordered" evidence="6">
    <location>
        <begin position="380"/>
        <end position="402"/>
    </location>
</feature>
<dbReference type="GO" id="GO:0005634">
    <property type="term" value="C:nucleus"/>
    <property type="evidence" value="ECO:0007669"/>
    <property type="project" value="UniProtKB-SubCell"/>
</dbReference>
<keyword evidence="5" id="KW-0539">Nucleus</keyword>
<sequence length="428" mass="47093">MGSENLYMHQQQLQQQQQLVYPSLPSSSSSASAPRALTLQDWNNLNNSVLGGDELNRYMNEVLPNSREYLWPTKFNNNIDSVVPPSLKTSTRPVDFMTSYVHPQKLMQFENSTTTPPPPKGMMMSLSDSFLKLCDTSNSAASIFNIGNGQEERNGSLIDLNQNLGFNSIENCQPEVFAGLAPPSYMPTGCSSGNVTDYQFPNFFAATNSAVQSSGNMLHLPTNNIMDCTHYEDGGHSDDQPFSGGRLTSSFSGYFHVQHSSHDDSPSNSSNKTSSTLRKDGGRKEKHLKPNHPSTTTTAGVAKKPRVVPPSSSSCPTLKVRKEKLGDRIAALHRMVSPFGKTDTASVLTEAMGYIHFLQDQIQRLSMTYLKSSRSSSLCPIPRGGRLGMKERNDEEDQGERQDLKSRGLCLVPLAFTSFVFSHNGTIC</sequence>
<evidence type="ECO:0000256" key="4">
    <source>
        <dbReference type="ARBA" id="ARBA00023163"/>
    </source>
</evidence>
<evidence type="ECO:0000256" key="6">
    <source>
        <dbReference type="SAM" id="MobiDB-lite"/>
    </source>
</evidence>
<evidence type="ECO:0000256" key="2">
    <source>
        <dbReference type="ARBA" id="ARBA00023015"/>
    </source>
</evidence>
<feature type="region of interest" description="Disordered" evidence="6">
    <location>
        <begin position="256"/>
        <end position="317"/>
    </location>
</feature>
<dbReference type="Gene3D" id="4.10.280.10">
    <property type="entry name" value="Helix-loop-helix DNA-binding domain"/>
    <property type="match status" value="1"/>
</dbReference>
<dbReference type="GO" id="GO:0046983">
    <property type="term" value="F:protein dimerization activity"/>
    <property type="evidence" value="ECO:0007669"/>
    <property type="project" value="InterPro"/>
</dbReference>
<evidence type="ECO:0000256" key="1">
    <source>
        <dbReference type="ARBA" id="ARBA00004123"/>
    </source>
</evidence>
<dbReference type="GO" id="GO:0000978">
    <property type="term" value="F:RNA polymerase II cis-regulatory region sequence-specific DNA binding"/>
    <property type="evidence" value="ECO:0007669"/>
    <property type="project" value="TreeGrafter"/>
</dbReference>
<evidence type="ECO:0000256" key="3">
    <source>
        <dbReference type="ARBA" id="ARBA00023125"/>
    </source>
</evidence>
<comment type="subcellular location">
    <subcellularLocation>
        <location evidence="1">Nucleus</location>
    </subcellularLocation>
</comment>
<dbReference type="AlphaFoldDB" id="A0AAV1DVW8"/>
<keyword evidence="3" id="KW-0238">DNA-binding</keyword>
<dbReference type="GO" id="GO:0000981">
    <property type="term" value="F:DNA-binding transcription factor activity, RNA polymerase II-specific"/>
    <property type="evidence" value="ECO:0007669"/>
    <property type="project" value="TreeGrafter"/>
</dbReference>
<proteinExistence type="predicted"/>
<protein>
    <submittedName>
        <fullName evidence="8">OLC1v1010925C3</fullName>
    </submittedName>
</protein>
<dbReference type="Proteomes" id="UP001161247">
    <property type="component" value="Chromosome 6"/>
</dbReference>
<dbReference type="PROSITE" id="PS50888">
    <property type="entry name" value="BHLH"/>
    <property type="match status" value="1"/>
</dbReference>
<organism evidence="8 9">
    <name type="scientific">Oldenlandia corymbosa var. corymbosa</name>
    <dbReference type="NCBI Taxonomy" id="529605"/>
    <lineage>
        <taxon>Eukaryota</taxon>
        <taxon>Viridiplantae</taxon>
        <taxon>Streptophyta</taxon>
        <taxon>Embryophyta</taxon>
        <taxon>Tracheophyta</taxon>
        <taxon>Spermatophyta</taxon>
        <taxon>Magnoliopsida</taxon>
        <taxon>eudicotyledons</taxon>
        <taxon>Gunneridae</taxon>
        <taxon>Pentapetalae</taxon>
        <taxon>asterids</taxon>
        <taxon>lamiids</taxon>
        <taxon>Gentianales</taxon>
        <taxon>Rubiaceae</taxon>
        <taxon>Rubioideae</taxon>
        <taxon>Spermacoceae</taxon>
        <taxon>Hedyotis-Oldenlandia complex</taxon>
        <taxon>Oldenlandia</taxon>
    </lineage>
</organism>
<gene>
    <name evidence="8" type="ORF">OLC1_LOCUS18393</name>
</gene>
<dbReference type="PANTHER" id="PTHR16223">
    <property type="entry name" value="TRANSCRIPTION FACTOR BHLH83-RELATED"/>
    <property type="match status" value="1"/>
</dbReference>
<dbReference type="SUPFAM" id="SSF47459">
    <property type="entry name" value="HLH, helix-loop-helix DNA-binding domain"/>
    <property type="match status" value="1"/>
</dbReference>
<keyword evidence="2" id="KW-0805">Transcription regulation</keyword>
<accession>A0AAV1DVW8</accession>
<dbReference type="InterPro" id="IPR011598">
    <property type="entry name" value="bHLH_dom"/>
</dbReference>
<dbReference type="EMBL" id="OX459123">
    <property type="protein sequence ID" value="CAI9110833.1"/>
    <property type="molecule type" value="Genomic_DNA"/>
</dbReference>
<feature type="compositionally biased region" description="Low complexity" evidence="6">
    <location>
        <begin position="266"/>
        <end position="276"/>
    </location>
</feature>
<keyword evidence="4" id="KW-0804">Transcription</keyword>
<name>A0AAV1DVW8_OLDCO</name>
<dbReference type="InterPro" id="IPR045239">
    <property type="entry name" value="bHLH95_bHLH"/>
</dbReference>